<protein>
    <submittedName>
        <fullName evidence="2">Uncharacterized protein</fullName>
    </submittedName>
</protein>
<organism evidence="2 3">
    <name type="scientific">Riccia sorocarpa</name>
    <dbReference type="NCBI Taxonomy" id="122646"/>
    <lineage>
        <taxon>Eukaryota</taxon>
        <taxon>Viridiplantae</taxon>
        <taxon>Streptophyta</taxon>
        <taxon>Embryophyta</taxon>
        <taxon>Marchantiophyta</taxon>
        <taxon>Marchantiopsida</taxon>
        <taxon>Marchantiidae</taxon>
        <taxon>Marchantiales</taxon>
        <taxon>Ricciaceae</taxon>
        <taxon>Riccia</taxon>
    </lineage>
</organism>
<dbReference type="AlphaFoldDB" id="A0ABD3H021"/>
<comment type="caution">
    <text evidence="2">The sequence shown here is derived from an EMBL/GenBank/DDBJ whole genome shotgun (WGS) entry which is preliminary data.</text>
</comment>
<accession>A0ABD3H021</accession>
<reference evidence="2 3" key="1">
    <citation type="submission" date="2024-09" db="EMBL/GenBank/DDBJ databases">
        <title>Chromosome-scale assembly of Riccia sorocarpa.</title>
        <authorList>
            <person name="Paukszto L."/>
        </authorList>
    </citation>
    <scope>NUCLEOTIDE SEQUENCE [LARGE SCALE GENOMIC DNA]</scope>
    <source>
        <strain evidence="2">LP-2024</strain>
        <tissue evidence="2">Aerial parts of the thallus</tissue>
    </source>
</reference>
<evidence type="ECO:0000313" key="2">
    <source>
        <dbReference type="EMBL" id="KAL3684873.1"/>
    </source>
</evidence>
<gene>
    <name evidence="2" type="ORF">R1sor_002895</name>
</gene>
<feature type="region of interest" description="Disordered" evidence="1">
    <location>
        <begin position="53"/>
        <end position="73"/>
    </location>
</feature>
<evidence type="ECO:0000313" key="3">
    <source>
        <dbReference type="Proteomes" id="UP001633002"/>
    </source>
</evidence>
<keyword evidence="3" id="KW-1185">Reference proteome</keyword>
<dbReference type="Proteomes" id="UP001633002">
    <property type="component" value="Unassembled WGS sequence"/>
</dbReference>
<dbReference type="EMBL" id="JBJQOH010000006">
    <property type="protein sequence ID" value="KAL3684873.1"/>
    <property type="molecule type" value="Genomic_DNA"/>
</dbReference>
<name>A0ABD3H021_9MARC</name>
<evidence type="ECO:0000256" key="1">
    <source>
        <dbReference type="SAM" id="MobiDB-lite"/>
    </source>
</evidence>
<proteinExistence type="predicted"/>
<sequence>MIVREYTMTERRHITTTMYHGGEGAASVLTDAHLTDWPFLAWPRLVRWCRPPTDDRTRAASGRGSKEKHTETLRRKRELSCGGYWRQHSSVSLMLYIGYITRQGRRTGGEKSVISGAVCVFHSPPVPIGLFTVRTGEEDLSLVAVGGRVNAGGSKEGRKQGVDSRKFLLFIVGG</sequence>